<feature type="domain" description="Secretion system C-terminal sorting" evidence="6">
    <location>
        <begin position="789"/>
        <end position="859"/>
    </location>
</feature>
<keyword evidence="2 4" id="KW-0732">Signal</keyword>
<evidence type="ECO:0000256" key="4">
    <source>
        <dbReference type="SAM" id="SignalP"/>
    </source>
</evidence>
<feature type="chain" id="PRO_5046045741" evidence="4">
    <location>
        <begin position="20"/>
        <end position="861"/>
    </location>
</feature>
<evidence type="ECO:0000259" key="5">
    <source>
        <dbReference type="Pfam" id="PF01345"/>
    </source>
</evidence>
<organism evidence="8 9">
    <name type="scientific">Flavobacterium branchiicola</name>
    <dbReference type="NCBI Taxonomy" id="1114875"/>
    <lineage>
        <taxon>Bacteria</taxon>
        <taxon>Pseudomonadati</taxon>
        <taxon>Bacteroidota</taxon>
        <taxon>Flavobacteriia</taxon>
        <taxon>Flavobacteriales</taxon>
        <taxon>Flavobacteriaceae</taxon>
        <taxon>Flavobacterium</taxon>
    </lineage>
</organism>
<evidence type="ECO:0000256" key="3">
    <source>
        <dbReference type="ARBA" id="ARBA00022737"/>
    </source>
</evidence>
<feature type="domain" description="DUF7619" evidence="7">
    <location>
        <begin position="640"/>
        <end position="771"/>
    </location>
</feature>
<dbReference type="EMBL" id="JBHSGV010000003">
    <property type="protein sequence ID" value="MFC4747758.1"/>
    <property type="molecule type" value="Genomic_DNA"/>
</dbReference>
<accession>A0ABV9PCM8</accession>
<evidence type="ECO:0000313" key="8">
    <source>
        <dbReference type="EMBL" id="MFC4747758.1"/>
    </source>
</evidence>
<dbReference type="InterPro" id="IPR026444">
    <property type="entry name" value="Secre_tail"/>
</dbReference>
<evidence type="ECO:0000259" key="7">
    <source>
        <dbReference type="Pfam" id="PF24595"/>
    </source>
</evidence>
<keyword evidence="1" id="KW-0433">Leucine-rich repeat</keyword>
<keyword evidence="3" id="KW-0677">Repeat</keyword>
<evidence type="ECO:0000256" key="1">
    <source>
        <dbReference type="ARBA" id="ARBA00022614"/>
    </source>
</evidence>
<feature type="signal peptide" evidence="4">
    <location>
        <begin position="1"/>
        <end position="19"/>
    </location>
</feature>
<keyword evidence="9" id="KW-1185">Reference proteome</keyword>
<dbReference type="Pfam" id="PF01345">
    <property type="entry name" value="DUF11"/>
    <property type="match status" value="1"/>
</dbReference>
<dbReference type="NCBIfam" id="TIGR04183">
    <property type="entry name" value="Por_Secre_tail"/>
    <property type="match status" value="1"/>
</dbReference>
<dbReference type="InterPro" id="IPR032675">
    <property type="entry name" value="LRR_dom_sf"/>
</dbReference>
<evidence type="ECO:0000313" key="9">
    <source>
        <dbReference type="Proteomes" id="UP001595935"/>
    </source>
</evidence>
<dbReference type="Gene3D" id="3.80.10.10">
    <property type="entry name" value="Ribonuclease Inhibitor"/>
    <property type="match status" value="2"/>
</dbReference>
<dbReference type="InterPro" id="IPR055353">
    <property type="entry name" value="DUF7619"/>
</dbReference>
<dbReference type="SUPFAM" id="SSF52075">
    <property type="entry name" value="Outer arm dynein light chain 1"/>
    <property type="match status" value="1"/>
</dbReference>
<dbReference type="PANTHER" id="PTHR47566">
    <property type="match status" value="1"/>
</dbReference>
<dbReference type="PANTHER" id="PTHR47566:SF1">
    <property type="entry name" value="PROTEIN NUD1"/>
    <property type="match status" value="1"/>
</dbReference>
<comment type="caution">
    <text evidence="8">The sequence shown here is derived from an EMBL/GenBank/DDBJ whole genome shotgun (WGS) entry which is preliminary data.</text>
</comment>
<dbReference type="Pfam" id="PF18962">
    <property type="entry name" value="Por_Secre_tail"/>
    <property type="match status" value="1"/>
</dbReference>
<name>A0ABV9PCM8_9FLAO</name>
<dbReference type="InterPro" id="IPR052574">
    <property type="entry name" value="CDIRP"/>
</dbReference>
<dbReference type="SUPFAM" id="SSF52058">
    <property type="entry name" value="L domain-like"/>
    <property type="match status" value="1"/>
</dbReference>
<dbReference type="Proteomes" id="UP001595935">
    <property type="component" value="Unassembled WGS sequence"/>
</dbReference>
<proteinExistence type="predicted"/>
<reference evidence="9" key="1">
    <citation type="journal article" date="2019" name="Int. J. Syst. Evol. Microbiol.">
        <title>The Global Catalogue of Microorganisms (GCM) 10K type strain sequencing project: providing services to taxonomists for standard genome sequencing and annotation.</title>
        <authorList>
            <consortium name="The Broad Institute Genomics Platform"/>
            <consortium name="The Broad Institute Genome Sequencing Center for Infectious Disease"/>
            <person name="Wu L."/>
            <person name="Ma J."/>
        </authorList>
    </citation>
    <scope>NUCLEOTIDE SEQUENCE [LARGE SCALE GENOMIC DNA]</scope>
    <source>
        <strain evidence="9">WYCCWR 13023</strain>
    </source>
</reference>
<evidence type="ECO:0000256" key="2">
    <source>
        <dbReference type="ARBA" id="ARBA00022729"/>
    </source>
</evidence>
<evidence type="ECO:0000259" key="6">
    <source>
        <dbReference type="Pfam" id="PF18962"/>
    </source>
</evidence>
<protein>
    <submittedName>
        <fullName evidence="8">T9SS type A sorting domain-containing protein</fullName>
    </submittedName>
</protein>
<sequence>MKKLYFLILALCFFNLGNAQIIDIPDSNLKMKLMTLNVDTNSNFQIEVSEALSLNFLDISNQNISSLQGLQYFTNLQYLNCSNNPINNSINFNLLTKLDYLNYSNIQSVTYFNLDNSNIKTLILDGLSNLNYLQCNDNKNLTQLSINGAINLKTLWCANNKVESLNLSGLINLEAATCNNNQLITLDASNLLKLKTLDCAGNLLTSLKVNGSTSLTSISCHYNKLLQLDLSGLTNLGYLLCHSNQLMNLNVNGSTNLIELYCDGNAISSLNLNGLQKLEYVNCSSNQLQYLNVNGLPKLKGFRCINNKLTALDLTQLESLTKLECSYNQLKMLDVSDLGKLEELNCSNNGLNFLYIRNGSNEVKNLNFSENPNLVYVCADESQLSQVQSLLNNYGYTNCSVNAYCSFNPVGQYFIVSGDNKIDADNNGCDTQDLSLPNLKLNISNGTDTSSYIANGNNYSIALPTGTHSITPVLENPTYFSITPSVVNVDFPSQTSPLNQNFCITPNGIHSDLEIAVLPINPARPGFNATYKLIYTNKGNVVQSGTVNLTFDDSVLDVISANPATSSQATNNLLWNFGSLKPYESKEMLLTVKVNSPTSTPAVNNGDILKFTAVISSQDNDETPLDNTFALNQTVVGSYDPNDKTCLEGSVITSKLIGEYVHYMIRFENTGTYMAQNIVVKDMIDLSKFDISSLITTSSSHPFITKISEGNKVEFIFEGINLPFDDASNDGYVAFKIKTKPTLVVGDTFTNDANIYFDYNFPILTNKATSTFKTTLSTEDFNFSKYLSLYPNPANQFLNISQNQNIEVQSFEIYDILGQLVIAIPNAKSTTNIDISKLKSGNYFIKVKSDKGSSSIKFIKI</sequence>
<dbReference type="Pfam" id="PF24595">
    <property type="entry name" value="DUF7619"/>
    <property type="match status" value="1"/>
</dbReference>
<feature type="domain" description="DUF11" evidence="5">
    <location>
        <begin position="522"/>
        <end position="628"/>
    </location>
</feature>
<dbReference type="InterPro" id="IPR001434">
    <property type="entry name" value="OmcB-like_DUF11"/>
</dbReference>
<gene>
    <name evidence="8" type="ORF">ACFO5S_09880</name>
</gene>